<dbReference type="KEGG" id="pcad:114485252"/>
<feature type="compositionally biased region" description="Basic and acidic residues" evidence="1">
    <location>
        <begin position="102"/>
        <end position="129"/>
    </location>
</feature>
<dbReference type="GO" id="GO:0009328">
    <property type="term" value="C:phenylalanine-tRNA ligase complex"/>
    <property type="evidence" value="ECO:0007669"/>
    <property type="project" value="TreeGrafter"/>
</dbReference>
<evidence type="ECO:0000256" key="1">
    <source>
        <dbReference type="SAM" id="MobiDB-lite"/>
    </source>
</evidence>
<evidence type="ECO:0000313" key="3">
    <source>
        <dbReference type="RefSeq" id="XP_028342176.1"/>
    </source>
</evidence>
<dbReference type="PANTHER" id="PTHR10947">
    <property type="entry name" value="PHENYLALANYL-TRNA SYNTHETASE BETA CHAIN AND LEUCINE-RICH REPEAT-CONTAINING PROTEIN 47"/>
    <property type="match status" value="1"/>
</dbReference>
<reference evidence="3" key="1">
    <citation type="submission" date="2025-08" db="UniProtKB">
        <authorList>
            <consortium name="RefSeq"/>
        </authorList>
    </citation>
    <scope>IDENTIFICATION</scope>
    <source>
        <tissue evidence="3">Muscle</tissue>
    </source>
</reference>
<proteinExistence type="predicted"/>
<dbReference type="PANTHER" id="PTHR10947:SF0">
    <property type="entry name" value="PHENYLALANINE--TRNA LIGASE BETA SUBUNIT"/>
    <property type="match status" value="1"/>
</dbReference>
<dbReference type="AlphaFoldDB" id="A0A455BDW3"/>
<dbReference type="InterPro" id="IPR020825">
    <property type="entry name" value="Phe-tRNA_synthase-like_B3/B4"/>
</dbReference>
<protein>
    <submittedName>
        <fullName evidence="3">Phenylalanine--tRNA ligase beta subunit-like</fullName>
    </submittedName>
</protein>
<keyword evidence="2" id="KW-1185">Reference proteome</keyword>
<feature type="compositionally biased region" description="Polar residues" evidence="1">
    <location>
        <begin position="150"/>
        <end position="162"/>
    </location>
</feature>
<feature type="region of interest" description="Disordered" evidence="1">
    <location>
        <begin position="102"/>
        <end position="172"/>
    </location>
</feature>
<name>A0A455BDW3_PHYMC</name>
<dbReference type="GO" id="GO:0004826">
    <property type="term" value="F:phenylalanine-tRNA ligase activity"/>
    <property type="evidence" value="ECO:0007669"/>
    <property type="project" value="InterPro"/>
</dbReference>
<dbReference type="GeneID" id="114485252"/>
<dbReference type="InterPro" id="IPR045060">
    <property type="entry name" value="Phe-tRNA-ligase_IIc_bsu"/>
</dbReference>
<dbReference type="Proteomes" id="UP000248484">
    <property type="component" value="Unplaced"/>
</dbReference>
<evidence type="ECO:0000313" key="2">
    <source>
        <dbReference type="Proteomes" id="UP000248484"/>
    </source>
</evidence>
<sequence length="172" mass="18611">MTGVEAPQYLSQHLQLKAYVPLVASSTVLPLVSRAAGHILSLPPLVNSNFCRVTEQTKNVFIGCTAAKVVLNTVVATFSEYSATPYTIEPILAVREGQEEQGMAKKAEVKEMQHEKHAEGEGTEWKTEENQQQQKSGQKPAAADEEEQGASGTTKTAHSYSSYGGVYPQVEG</sequence>
<dbReference type="GO" id="GO:0006432">
    <property type="term" value="P:phenylalanyl-tRNA aminoacylation"/>
    <property type="evidence" value="ECO:0007669"/>
    <property type="project" value="InterPro"/>
</dbReference>
<dbReference type="RefSeq" id="XP_028342176.1">
    <property type="nucleotide sequence ID" value="XM_028486375.1"/>
</dbReference>
<dbReference type="Gene3D" id="3.50.40.10">
    <property type="entry name" value="Phenylalanyl-trna Synthetase, Chain B, domain 3"/>
    <property type="match status" value="1"/>
</dbReference>
<dbReference type="InParanoid" id="A0A455BDW3"/>
<organism evidence="2 3">
    <name type="scientific">Physeter macrocephalus</name>
    <name type="common">Sperm whale</name>
    <name type="synonym">Physeter catodon</name>
    <dbReference type="NCBI Taxonomy" id="9755"/>
    <lineage>
        <taxon>Eukaryota</taxon>
        <taxon>Metazoa</taxon>
        <taxon>Chordata</taxon>
        <taxon>Craniata</taxon>
        <taxon>Vertebrata</taxon>
        <taxon>Euteleostomi</taxon>
        <taxon>Mammalia</taxon>
        <taxon>Eutheria</taxon>
        <taxon>Laurasiatheria</taxon>
        <taxon>Artiodactyla</taxon>
        <taxon>Whippomorpha</taxon>
        <taxon>Cetacea</taxon>
        <taxon>Odontoceti</taxon>
        <taxon>Physeteridae</taxon>
        <taxon>Physeter</taxon>
    </lineage>
</organism>
<gene>
    <name evidence="3" type="primary">LOC114485252</name>
</gene>
<accession>A0A455BDW3</accession>
<dbReference type="OrthoDB" id="1698572at2759"/>